<dbReference type="SUPFAM" id="SSF51445">
    <property type="entry name" value="(Trans)glycosidases"/>
    <property type="match status" value="1"/>
</dbReference>
<dbReference type="GO" id="GO:0004563">
    <property type="term" value="F:beta-N-acetylhexosaminidase activity"/>
    <property type="evidence" value="ECO:0007669"/>
    <property type="project" value="UniProtKB-ARBA"/>
</dbReference>
<proteinExistence type="inferred from homology"/>
<evidence type="ECO:0000313" key="4">
    <source>
        <dbReference type="EMBL" id="MPL78281.1"/>
    </source>
</evidence>
<gene>
    <name evidence="4" type="ORF">SDC9_24145</name>
</gene>
<sequence>MDEFINFIETELAPRAVNTLVLRVEYKYKWKSRPELIDTLALSKREIKRLLKVCEKHNIKMIPLIDLLGHQSGRGGLNKLLSTYPQFEETPLEFSNEPSRLPMNGFNMRSYCPNHPEVHNVIFDVVDEICDVFESDTFHAGMDEVFDIGNDRCPRCAGKDKAELFAQEVWTIRNHLASKGRKMWMWGDRLLDGRTIGLGRWEGSYNNTHRAIDIIPKDVTVCDWHYERADVTAALFAMKGIDVMTCPWRNPQAAVLQVEDMVRFRKNTAKVMQPRFRGVMHTVWSNVGTFLDGFYGKTTDNTQGDQTPWEAFRRMYDRIALLPQE</sequence>
<protein>
    <recommendedName>
        <fullName evidence="3">Glycoside hydrolase family 20 catalytic domain-containing protein</fullName>
    </recommendedName>
</protein>
<dbReference type="InterPro" id="IPR038901">
    <property type="entry name" value="HEXDC-like"/>
</dbReference>
<evidence type="ECO:0000256" key="2">
    <source>
        <dbReference type="ARBA" id="ARBA00022801"/>
    </source>
</evidence>
<dbReference type="AlphaFoldDB" id="A0A644UHC2"/>
<dbReference type="InterPro" id="IPR015883">
    <property type="entry name" value="Glyco_hydro_20_cat"/>
</dbReference>
<dbReference type="PANTHER" id="PTHR21040:SF8">
    <property type="entry name" value="BCDNA.GH04120"/>
    <property type="match status" value="1"/>
</dbReference>
<dbReference type="PANTHER" id="PTHR21040">
    <property type="entry name" value="BCDNA.GH04120"/>
    <property type="match status" value="1"/>
</dbReference>
<feature type="domain" description="Glycoside hydrolase family 20 catalytic" evidence="3">
    <location>
        <begin position="41"/>
        <end position="247"/>
    </location>
</feature>
<dbReference type="EMBL" id="VSSQ01000115">
    <property type="protein sequence ID" value="MPL78281.1"/>
    <property type="molecule type" value="Genomic_DNA"/>
</dbReference>
<name>A0A644UHC2_9ZZZZ</name>
<dbReference type="GO" id="GO:0005975">
    <property type="term" value="P:carbohydrate metabolic process"/>
    <property type="evidence" value="ECO:0007669"/>
    <property type="project" value="InterPro"/>
</dbReference>
<accession>A0A644UHC2</accession>
<comment type="similarity">
    <text evidence="1">Belongs to the glycosyl hydrolase 20 family.</text>
</comment>
<evidence type="ECO:0000259" key="3">
    <source>
        <dbReference type="Pfam" id="PF00728"/>
    </source>
</evidence>
<comment type="caution">
    <text evidence="4">The sequence shown here is derived from an EMBL/GenBank/DDBJ whole genome shotgun (WGS) entry which is preliminary data.</text>
</comment>
<evidence type="ECO:0000256" key="1">
    <source>
        <dbReference type="ARBA" id="ARBA00006285"/>
    </source>
</evidence>
<organism evidence="4">
    <name type="scientific">bioreactor metagenome</name>
    <dbReference type="NCBI Taxonomy" id="1076179"/>
    <lineage>
        <taxon>unclassified sequences</taxon>
        <taxon>metagenomes</taxon>
        <taxon>ecological metagenomes</taxon>
    </lineage>
</organism>
<dbReference type="InterPro" id="IPR017853">
    <property type="entry name" value="GH"/>
</dbReference>
<keyword evidence="2" id="KW-0378">Hydrolase</keyword>
<dbReference type="Pfam" id="PF00728">
    <property type="entry name" value="Glyco_hydro_20"/>
    <property type="match status" value="1"/>
</dbReference>
<dbReference type="Gene3D" id="3.20.20.80">
    <property type="entry name" value="Glycosidases"/>
    <property type="match status" value="1"/>
</dbReference>
<reference evidence="4" key="1">
    <citation type="submission" date="2019-08" db="EMBL/GenBank/DDBJ databases">
        <authorList>
            <person name="Kucharzyk K."/>
            <person name="Murdoch R.W."/>
            <person name="Higgins S."/>
            <person name="Loffler F."/>
        </authorList>
    </citation>
    <scope>NUCLEOTIDE SEQUENCE</scope>
</reference>